<feature type="domain" description="Plastocyanin-like" evidence="6">
    <location>
        <begin position="59"/>
        <end position="163"/>
    </location>
</feature>
<evidence type="ECO:0000256" key="2">
    <source>
        <dbReference type="ARBA" id="ARBA00023002"/>
    </source>
</evidence>
<dbReference type="InterPro" id="IPR011707">
    <property type="entry name" value="Cu-oxidase-like_N"/>
</dbReference>
<evidence type="ECO:0000259" key="5">
    <source>
        <dbReference type="Pfam" id="PF07731"/>
    </source>
</evidence>
<proteinExistence type="predicted"/>
<keyword evidence="3" id="KW-0186">Copper</keyword>
<evidence type="ECO:0000256" key="3">
    <source>
        <dbReference type="ARBA" id="ARBA00023008"/>
    </source>
</evidence>
<evidence type="ECO:0000313" key="7">
    <source>
        <dbReference type="EMBL" id="MFK2856390.1"/>
    </source>
</evidence>
<evidence type="ECO:0000259" key="6">
    <source>
        <dbReference type="Pfam" id="PF07732"/>
    </source>
</evidence>
<comment type="caution">
    <text evidence="7">The sequence shown here is derived from an EMBL/GenBank/DDBJ whole genome shotgun (WGS) entry which is preliminary data.</text>
</comment>
<evidence type="ECO:0000256" key="1">
    <source>
        <dbReference type="ARBA" id="ARBA00022723"/>
    </source>
</evidence>
<dbReference type="InterPro" id="IPR011706">
    <property type="entry name" value="Cu-oxidase_C"/>
</dbReference>
<dbReference type="Pfam" id="PF00394">
    <property type="entry name" value="Cu-oxidase"/>
    <property type="match status" value="1"/>
</dbReference>
<dbReference type="RefSeq" id="WP_380015037.1">
    <property type="nucleotide sequence ID" value="NZ_JADIKI010000023.1"/>
</dbReference>
<dbReference type="PROSITE" id="PS51318">
    <property type="entry name" value="TAT"/>
    <property type="match status" value="1"/>
</dbReference>
<dbReference type="CDD" id="cd13908">
    <property type="entry name" value="CuRO_3_MCO_like_2"/>
    <property type="match status" value="1"/>
</dbReference>
<dbReference type="InterPro" id="IPR006311">
    <property type="entry name" value="TAT_signal"/>
</dbReference>
<keyword evidence="1" id="KW-0479">Metal-binding</keyword>
<dbReference type="InterPro" id="IPR001117">
    <property type="entry name" value="Cu-oxidase_2nd"/>
</dbReference>
<feature type="domain" description="Plastocyanin-like" evidence="5">
    <location>
        <begin position="381"/>
        <end position="487"/>
    </location>
</feature>
<organism evidence="7 8">
    <name type="scientific">Dyella humi</name>
    <dbReference type="NCBI Taxonomy" id="1770547"/>
    <lineage>
        <taxon>Bacteria</taxon>
        <taxon>Pseudomonadati</taxon>
        <taxon>Pseudomonadota</taxon>
        <taxon>Gammaproteobacteria</taxon>
        <taxon>Lysobacterales</taxon>
        <taxon>Rhodanobacteraceae</taxon>
        <taxon>Dyella</taxon>
    </lineage>
</organism>
<evidence type="ECO:0000313" key="8">
    <source>
        <dbReference type="Proteomes" id="UP001620409"/>
    </source>
</evidence>
<dbReference type="Pfam" id="PF07732">
    <property type="entry name" value="Cu-oxidase_3"/>
    <property type="match status" value="1"/>
</dbReference>
<reference evidence="7 8" key="1">
    <citation type="submission" date="2020-10" db="EMBL/GenBank/DDBJ databases">
        <title>Phylogeny of dyella-like bacteria.</title>
        <authorList>
            <person name="Fu J."/>
        </authorList>
    </citation>
    <scope>NUCLEOTIDE SEQUENCE [LARGE SCALE GENOMIC DNA]</scope>
    <source>
        <strain evidence="7 8">DHG40</strain>
    </source>
</reference>
<keyword evidence="2" id="KW-0560">Oxidoreductase</keyword>
<protein>
    <submittedName>
        <fullName evidence="7">Multicopper oxidase domain-containing protein</fullName>
    </submittedName>
</protein>
<dbReference type="PANTHER" id="PTHR11709">
    <property type="entry name" value="MULTI-COPPER OXIDASE"/>
    <property type="match status" value="1"/>
</dbReference>
<dbReference type="Proteomes" id="UP001620409">
    <property type="component" value="Unassembled WGS sequence"/>
</dbReference>
<dbReference type="EMBL" id="JADIKI010000023">
    <property type="protein sequence ID" value="MFK2856390.1"/>
    <property type="molecule type" value="Genomic_DNA"/>
</dbReference>
<keyword evidence="8" id="KW-1185">Reference proteome</keyword>
<dbReference type="PANTHER" id="PTHR11709:SF394">
    <property type="entry name" value="FI03373P-RELATED"/>
    <property type="match status" value="1"/>
</dbReference>
<dbReference type="SUPFAM" id="SSF49503">
    <property type="entry name" value="Cupredoxins"/>
    <property type="match status" value="3"/>
</dbReference>
<accession>A0ABW8INT0</accession>
<dbReference type="Pfam" id="PF07731">
    <property type="entry name" value="Cu-oxidase_2"/>
    <property type="match status" value="1"/>
</dbReference>
<dbReference type="InterPro" id="IPR045087">
    <property type="entry name" value="Cu-oxidase_fam"/>
</dbReference>
<sequence>MPIDRREFLKLGGLAAVASSAPTWLRAASTPASLLASKADYTLRIARSLVELAPDHIISTTTYNGQFPGPLIRLKEGQRVVVDVYNDTDVPEQLHWHGQFLPVDIDGAAEEGTPYIPARGMRRLSFVPGPAGFRFYHSHVVPGGDLTRGQYSGQVGPVYIEPHHEPGDYDREVFLVLKEFDPFFSQGGDMAMDFLQPRDREQALEERGESTMKASLAQGHPHGYEVGYQAFAINGRMLGHGEPIRVKTGERVLFHVLNGSATEIRSLALPGHAFKVVALDGNAVPHPAEVPVLWIGTAERVSAIVEMNHPGAWILGDVDDDDRGHGMGIVVEYAGHGGEAQWIKPKPSTWDYRRFALPDAKPATPDEIIEMTFAKQNAADHGFNRWTINDIAFDMASRKPMFQLHYGKRYRLRMHNASDDIHPIHLHRHTFEITRIAGQPTGGVRKDVAMLGGYQTMEVDFTADQRGLSLFHCHSQLHMDFGFMALFECA</sequence>
<feature type="domain" description="Plastocyanin-like" evidence="4">
    <location>
        <begin position="216"/>
        <end position="314"/>
    </location>
</feature>
<name>A0ABW8INT0_9GAMM</name>
<dbReference type="Gene3D" id="2.60.40.420">
    <property type="entry name" value="Cupredoxins - blue copper proteins"/>
    <property type="match status" value="2"/>
</dbReference>
<dbReference type="InterPro" id="IPR008972">
    <property type="entry name" value="Cupredoxin"/>
</dbReference>
<evidence type="ECO:0000259" key="4">
    <source>
        <dbReference type="Pfam" id="PF00394"/>
    </source>
</evidence>
<gene>
    <name evidence="7" type="ORF">ISP18_17420</name>
</gene>